<evidence type="ECO:0000313" key="2">
    <source>
        <dbReference type="Proteomes" id="UP000186922"/>
    </source>
</evidence>
<dbReference type="OrthoDB" id="288203at2759"/>
<reference evidence="1 2" key="1">
    <citation type="journal article" date="2016" name="Nat. Commun.">
        <title>Extremotolerant tardigrade genome and improved radiotolerance of human cultured cells by tardigrade-unique protein.</title>
        <authorList>
            <person name="Hashimoto T."/>
            <person name="Horikawa D.D."/>
            <person name="Saito Y."/>
            <person name="Kuwahara H."/>
            <person name="Kozuka-Hata H."/>
            <person name="Shin-I T."/>
            <person name="Minakuchi Y."/>
            <person name="Ohishi K."/>
            <person name="Motoyama A."/>
            <person name="Aizu T."/>
            <person name="Enomoto A."/>
            <person name="Kondo K."/>
            <person name="Tanaka S."/>
            <person name="Hara Y."/>
            <person name="Koshikawa S."/>
            <person name="Sagara H."/>
            <person name="Miura T."/>
            <person name="Yokobori S."/>
            <person name="Miyagawa K."/>
            <person name="Suzuki Y."/>
            <person name="Kubo T."/>
            <person name="Oyama M."/>
            <person name="Kohara Y."/>
            <person name="Fujiyama A."/>
            <person name="Arakawa K."/>
            <person name="Katayama T."/>
            <person name="Toyoda A."/>
            <person name="Kunieda T."/>
        </authorList>
    </citation>
    <scope>NUCLEOTIDE SEQUENCE [LARGE SCALE GENOMIC DNA]</scope>
    <source>
        <strain evidence="1 2">YOKOZUNA-1</strain>
    </source>
</reference>
<organism evidence="1 2">
    <name type="scientific">Ramazzottius varieornatus</name>
    <name type="common">Water bear</name>
    <name type="synonym">Tardigrade</name>
    <dbReference type="NCBI Taxonomy" id="947166"/>
    <lineage>
        <taxon>Eukaryota</taxon>
        <taxon>Metazoa</taxon>
        <taxon>Ecdysozoa</taxon>
        <taxon>Tardigrada</taxon>
        <taxon>Eutardigrada</taxon>
        <taxon>Parachela</taxon>
        <taxon>Hypsibioidea</taxon>
        <taxon>Ramazzottiidae</taxon>
        <taxon>Ramazzottius</taxon>
    </lineage>
</organism>
<dbReference type="EMBL" id="BDGG01000001">
    <property type="protein sequence ID" value="GAU89867.1"/>
    <property type="molecule type" value="Genomic_DNA"/>
</dbReference>
<name>A0A1D1URI8_RAMVA</name>
<proteinExistence type="predicted"/>
<dbReference type="InterPro" id="IPR036513">
    <property type="entry name" value="STAS_dom_sf"/>
</dbReference>
<accession>A0A1D1URI8</accession>
<gene>
    <name evidence="1" type="primary">RvY_02367-1</name>
    <name evidence="1" type="synonym">RvY_02367.1</name>
    <name evidence="1" type="ORF">RvY_02367</name>
</gene>
<protein>
    <submittedName>
        <fullName evidence="1">Uncharacterized protein</fullName>
    </submittedName>
</protein>
<dbReference type="Proteomes" id="UP000186922">
    <property type="component" value="Unassembled WGS sequence"/>
</dbReference>
<dbReference type="AlphaFoldDB" id="A0A1D1URI8"/>
<evidence type="ECO:0000313" key="1">
    <source>
        <dbReference type="EMBL" id="GAU89867.1"/>
    </source>
</evidence>
<comment type="caution">
    <text evidence="1">The sequence shown here is derived from an EMBL/GenBank/DDBJ whole genome shotgun (WGS) entry which is preliminary data.</text>
</comment>
<keyword evidence="2" id="KW-1185">Reference proteome</keyword>
<sequence length="149" mass="16563">MVSLCATLLLDMHLSLAVAVLYSLLVFAIQMQYAKAERIPRVKVFRHHGPLYSGNAERFANKIRISLLEISETDEPRLVANDKAVPKAAPLAQTDGDLEDTILSAGYEEISSGEVDERGPETTFGGLWSAQQLCRAQRTKWSSKIFKQL</sequence>
<dbReference type="Gene3D" id="3.30.750.24">
    <property type="entry name" value="STAS domain"/>
    <property type="match status" value="1"/>
</dbReference>